<sequence length="51" mass="5983">MMQTKKFVDHPNSMDTIMSLMMSLKMTTLCLLLDTAKLFTLLMDIMKVLWQ</sequence>
<protein>
    <submittedName>
        <fullName evidence="1">Formin binding protein 1 like</fullName>
    </submittedName>
</protein>
<evidence type="ECO:0000313" key="1">
    <source>
        <dbReference type="EMBL" id="KAF6505198.1"/>
    </source>
</evidence>
<keyword evidence="2" id="KW-1185">Reference proteome</keyword>
<evidence type="ECO:0000313" key="2">
    <source>
        <dbReference type="Proteomes" id="UP000593571"/>
    </source>
</evidence>
<dbReference type="AlphaFoldDB" id="A0A7J8K8N0"/>
<gene>
    <name evidence="1" type="ORF">HJG63_005221</name>
</gene>
<dbReference type="EMBL" id="JACASE010000001">
    <property type="protein sequence ID" value="KAF6505198.1"/>
    <property type="molecule type" value="Genomic_DNA"/>
</dbReference>
<reference evidence="1 2" key="1">
    <citation type="journal article" date="2020" name="Nature">
        <title>Six reference-quality genomes reveal evolution of bat adaptations.</title>
        <authorList>
            <person name="Jebb D."/>
            <person name="Huang Z."/>
            <person name="Pippel M."/>
            <person name="Hughes G.M."/>
            <person name="Lavrichenko K."/>
            <person name="Devanna P."/>
            <person name="Winkler S."/>
            <person name="Jermiin L.S."/>
            <person name="Skirmuntt E.C."/>
            <person name="Katzourakis A."/>
            <person name="Burkitt-Gray L."/>
            <person name="Ray D.A."/>
            <person name="Sullivan K.A.M."/>
            <person name="Roscito J.G."/>
            <person name="Kirilenko B.M."/>
            <person name="Davalos L.M."/>
            <person name="Corthals A.P."/>
            <person name="Power M.L."/>
            <person name="Jones G."/>
            <person name="Ransome R.D."/>
            <person name="Dechmann D.K.N."/>
            <person name="Locatelli A.G."/>
            <person name="Puechmaille S.J."/>
            <person name="Fedrigo O."/>
            <person name="Jarvis E.D."/>
            <person name="Hiller M."/>
            <person name="Vernes S.C."/>
            <person name="Myers E.W."/>
            <person name="Teeling E.C."/>
        </authorList>
    </citation>
    <scope>NUCLEOTIDE SEQUENCE [LARGE SCALE GENOMIC DNA]</scope>
    <source>
        <strain evidence="1">MRouAeg1</strain>
        <tissue evidence="1">Muscle</tissue>
    </source>
</reference>
<proteinExistence type="predicted"/>
<organism evidence="1 2">
    <name type="scientific">Rousettus aegyptiacus</name>
    <name type="common">Egyptian fruit bat</name>
    <name type="synonym">Pteropus aegyptiacus</name>
    <dbReference type="NCBI Taxonomy" id="9407"/>
    <lineage>
        <taxon>Eukaryota</taxon>
        <taxon>Metazoa</taxon>
        <taxon>Chordata</taxon>
        <taxon>Craniata</taxon>
        <taxon>Vertebrata</taxon>
        <taxon>Euteleostomi</taxon>
        <taxon>Mammalia</taxon>
        <taxon>Eutheria</taxon>
        <taxon>Laurasiatheria</taxon>
        <taxon>Chiroptera</taxon>
        <taxon>Yinpterochiroptera</taxon>
        <taxon>Pteropodoidea</taxon>
        <taxon>Pteropodidae</taxon>
        <taxon>Rousettinae</taxon>
        <taxon>Rousettus</taxon>
    </lineage>
</organism>
<accession>A0A7J8K8N0</accession>
<dbReference type="Proteomes" id="UP000593571">
    <property type="component" value="Unassembled WGS sequence"/>
</dbReference>
<comment type="caution">
    <text evidence="1">The sequence shown here is derived from an EMBL/GenBank/DDBJ whole genome shotgun (WGS) entry which is preliminary data.</text>
</comment>
<name>A0A7J8K8N0_ROUAE</name>